<evidence type="ECO:0000256" key="2">
    <source>
        <dbReference type="ARBA" id="ARBA00022692"/>
    </source>
</evidence>
<dbReference type="InterPro" id="IPR036640">
    <property type="entry name" value="ABC1_TM_sf"/>
</dbReference>
<dbReference type="GO" id="GO:0005524">
    <property type="term" value="F:ATP binding"/>
    <property type="evidence" value="ECO:0007669"/>
    <property type="project" value="UniProtKB-KW"/>
</dbReference>
<dbReference type="InterPro" id="IPR027417">
    <property type="entry name" value="P-loop_NTPase"/>
</dbReference>
<dbReference type="SMART" id="SM00382">
    <property type="entry name" value="AAA"/>
    <property type="match status" value="1"/>
</dbReference>
<dbReference type="SUPFAM" id="SSF52540">
    <property type="entry name" value="P-loop containing nucleoside triphosphate hydrolases"/>
    <property type="match status" value="1"/>
</dbReference>
<dbReference type="InterPro" id="IPR014223">
    <property type="entry name" value="ABC_CydC/D"/>
</dbReference>
<dbReference type="Pfam" id="PF00664">
    <property type="entry name" value="ABC_membrane"/>
    <property type="match status" value="1"/>
</dbReference>
<dbReference type="Proteomes" id="UP000569914">
    <property type="component" value="Unassembled WGS sequence"/>
</dbReference>
<keyword evidence="3" id="KW-0547">Nucleotide-binding</keyword>
<keyword evidence="11" id="KW-1185">Reference proteome</keyword>
<keyword evidence="4" id="KW-0067">ATP-binding</keyword>
<dbReference type="InterPro" id="IPR003439">
    <property type="entry name" value="ABC_transporter-like_ATP-bd"/>
</dbReference>
<evidence type="ECO:0000259" key="9">
    <source>
        <dbReference type="PROSITE" id="PS50929"/>
    </source>
</evidence>
<dbReference type="InterPro" id="IPR039421">
    <property type="entry name" value="Type_1_exporter"/>
</dbReference>
<sequence>MIIVDRRRLAGAVGLGVLAQAAAVGLLATSAWLLSRAAEHPPVLYLLVAVVAVRALGLGRGVFRYLERLVGHDVALRAQAALRLDSYRALARTTWLGRRGGDLLSRMINDVEAIQDVVVRVIVPITAAALVIVGAQIMITVIAPAAGLATLVCVAVAAGPVPLLAARLSAGLDRWVALLRGALAEAVAEATEAAPDLIAYGPQVALDRVRRADERLRRAEQRAALAQGVAAAGQTLGVGAAVIGALLLGSAGLAAGTVPPVQLAVLALTPLALAEVVAAIPPAVQTLSRAKAALGRVRQVIEAPAVGTGDRPDGAATTRPGVRLAGVTAGWPDGPVVVSGLDLELRPGQRVGLIGPSGSGKTTVAATIMGLIPATAGTVDVRGRVGYLAQDAYLFDTTVAENLRLGRREADDRELIMMLHRVGLDLELDRLVGVHGTRLSGGEARRLALARVLLTDPDVLILDEPTEHLDGPTAERLLADLDRLSAGVAVLMITHDPRVARRCDRLIDLGRTVDLSVAERG</sequence>
<keyword evidence="5 7" id="KW-1133">Transmembrane helix</keyword>
<evidence type="ECO:0000256" key="5">
    <source>
        <dbReference type="ARBA" id="ARBA00022989"/>
    </source>
</evidence>
<evidence type="ECO:0000256" key="6">
    <source>
        <dbReference type="ARBA" id="ARBA00023136"/>
    </source>
</evidence>
<keyword evidence="6 7" id="KW-0472">Membrane</keyword>
<dbReference type="Gene3D" id="3.40.50.300">
    <property type="entry name" value="P-loop containing nucleotide triphosphate hydrolases"/>
    <property type="match status" value="1"/>
</dbReference>
<dbReference type="PROSITE" id="PS50929">
    <property type="entry name" value="ABC_TM1F"/>
    <property type="match status" value="1"/>
</dbReference>
<dbReference type="NCBIfam" id="TIGR02868">
    <property type="entry name" value="CydC"/>
    <property type="match status" value="1"/>
</dbReference>
<dbReference type="RefSeq" id="WP_179753160.1">
    <property type="nucleotide sequence ID" value="NZ_JACCBU010000001.1"/>
</dbReference>
<dbReference type="GO" id="GO:0034040">
    <property type="term" value="F:ATPase-coupled lipid transmembrane transporter activity"/>
    <property type="evidence" value="ECO:0007669"/>
    <property type="project" value="TreeGrafter"/>
</dbReference>
<evidence type="ECO:0000256" key="4">
    <source>
        <dbReference type="ARBA" id="ARBA00022840"/>
    </source>
</evidence>
<feature type="domain" description="ABC transmembrane type-1" evidence="9">
    <location>
        <begin position="10"/>
        <end position="289"/>
    </location>
</feature>
<dbReference type="EMBL" id="JACCBU010000001">
    <property type="protein sequence ID" value="NYE72391.1"/>
    <property type="molecule type" value="Genomic_DNA"/>
</dbReference>
<dbReference type="PANTHER" id="PTHR24221:SF654">
    <property type="entry name" value="ATP-BINDING CASSETTE SUB-FAMILY B MEMBER 6"/>
    <property type="match status" value="1"/>
</dbReference>
<feature type="transmembrane region" description="Helical" evidence="7">
    <location>
        <begin position="145"/>
        <end position="165"/>
    </location>
</feature>
<organism evidence="10 11">
    <name type="scientific">Microlunatus parietis</name>
    <dbReference type="NCBI Taxonomy" id="682979"/>
    <lineage>
        <taxon>Bacteria</taxon>
        <taxon>Bacillati</taxon>
        <taxon>Actinomycetota</taxon>
        <taxon>Actinomycetes</taxon>
        <taxon>Propionibacteriales</taxon>
        <taxon>Propionibacteriaceae</taxon>
        <taxon>Microlunatus</taxon>
    </lineage>
</organism>
<evidence type="ECO:0000259" key="8">
    <source>
        <dbReference type="PROSITE" id="PS50893"/>
    </source>
</evidence>
<evidence type="ECO:0000313" key="11">
    <source>
        <dbReference type="Proteomes" id="UP000569914"/>
    </source>
</evidence>
<protein>
    <submittedName>
        <fullName evidence="10">Thiol reductant ABC exporter CydC subunit</fullName>
    </submittedName>
</protein>
<proteinExistence type="predicted"/>
<dbReference type="CDD" id="cd03228">
    <property type="entry name" value="ABCC_MRP_Like"/>
    <property type="match status" value="1"/>
</dbReference>
<dbReference type="InterPro" id="IPR011527">
    <property type="entry name" value="ABC1_TM_dom"/>
</dbReference>
<evidence type="ECO:0000256" key="7">
    <source>
        <dbReference type="SAM" id="Phobius"/>
    </source>
</evidence>
<dbReference type="GO" id="GO:0140359">
    <property type="term" value="F:ABC-type transporter activity"/>
    <property type="evidence" value="ECO:0007669"/>
    <property type="project" value="InterPro"/>
</dbReference>
<feature type="transmembrane region" description="Helical" evidence="7">
    <location>
        <begin position="224"/>
        <end position="249"/>
    </location>
</feature>
<accession>A0A7Y9LDW1</accession>
<dbReference type="GO" id="GO:0016887">
    <property type="term" value="F:ATP hydrolysis activity"/>
    <property type="evidence" value="ECO:0007669"/>
    <property type="project" value="InterPro"/>
</dbReference>
<reference evidence="10 11" key="1">
    <citation type="submission" date="2020-07" db="EMBL/GenBank/DDBJ databases">
        <title>Sequencing the genomes of 1000 actinobacteria strains.</title>
        <authorList>
            <person name="Klenk H.-P."/>
        </authorList>
    </citation>
    <scope>NUCLEOTIDE SEQUENCE [LARGE SCALE GENOMIC DNA]</scope>
    <source>
        <strain evidence="10 11">DSM 22083</strain>
    </source>
</reference>
<evidence type="ECO:0000256" key="1">
    <source>
        <dbReference type="ARBA" id="ARBA00004651"/>
    </source>
</evidence>
<dbReference type="AlphaFoldDB" id="A0A7Y9LDW1"/>
<keyword evidence="2 7" id="KW-0812">Transmembrane</keyword>
<name>A0A7Y9LDW1_9ACTN</name>
<dbReference type="PROSITE" id="PS00211">
    <property type="entry name" value="ABC_TRANSPORTER_1"/>
    <property type="match status" value="1"/>
</dbReference>
<feature type="transmembrane region" description="Helical" evidence="7">
    <location>
        <begin position="117"/>
        <end position="139"/>
    </location>
</feature>
<feature type="domain" description="ABC transporter" evidence="8">
    <location>
        <begin position="322"/>
        <end position="520"/>
    </location>
</feature>
<dbReference type="GO" id="GO:0045454">
    <property type="term" value="P:cell redox homeostasis"/>
    <property type="evidence" value="ECO:0007669"/>
    <property type="project" value="InterPro"/>
</dbReference>
<comment type="subcellular location">
    <subcellularLocation>
        <location evidence="1">Cell membrane</location>
        <topology evidence="1">Multi-pass membrane protein</topology>
    </subcellularLocation>
</comment>
<comment type="caution">
    <text evidence="10">The sequence shown here is derived from an EMBL/GenBank/DDBJ whole genome shotgun (WGS) entry which is preliminary data.</text>
</comment>
<dbReference type="Gene3D" id="1.20.1560.10">
    <property type="entry name" value="ABC transporter type 1, transmembrane domain"/>
    <property type="match status" value="1"/>
</dbReference>
<dbReference type="Pfam" id="PF00005">
    <property type="entry name" value="ABC_tran"/>
    <property type="match status" value="1"/>
</dbReference>
<dbReference type="PANTHER" id="PTHR24221">
    <property type="entry name" value="ATP-BINDING CASSETTE SUB-FAMILY B"/>
    <property type="match status" value="1"/>
</dbReference>
<gene>
    <name evidence="10" type="ORF">BKA15_003720</name>
</gene>
<dbReference type="InterPro" id="IPR017871">
    <property type="entry name" value="ABC_transporter-like_CS"/>
</dbReference>
<dbReference type="GO" id="GO:0005886">
    <property type="term" value="C:plasma membrane"/>
    <property type="evidence" value="ECO:0007669"/>
    <property type="project" value="UniProtKB-SubCell"/>
</dbReference>
<dbReference type="PROSITE" id="PS50893">
    <property type="entry name" value="ABC_TRANSPORTER_2"/>
    <property type="match status" value="1"/>
</dbReference>
<dbReference type="GO" id="GO:0034775">
    <property type="term" value="P:glutathione transmembrane transport"/>
    <property type="evidence" value="ECO:0007669"/>
    <property type="project" value="InterPro"/>
</dbReference>
<evidence type="ECO:0000256" key="3">
    <source>
        <dbReference type="ARBA" id="ARBA00022741"/>
    </source>
</evidence>
<evidence type="ECO:0000313" key="10">
    <source>
        <dbReference type="EMBL" id="NYE72391.1"/>
    </source>
</evidence>
<dbReference type="SUPFAM" id="SSF90123">
    <property type="entry name" value="ABC transporter transmembrane region"/>
    <property type="match status" value="1"/>
</dbReference>
<dbReference type="InterPro" id="IPR003593">
    <property type="entry name" value="AAA+_ATPase"/>
</dbReference>
<feature type="transmembrane region" description="Helical" evidence="7">
    <location>
        <begin position="43"/>
        <end position="63"/>
    </location>
</feature>